<name>A0A7W9D3J1_9HYPH</name>
<dbReference type="Gene3D" id="3.30.460.10">
    <property type="entry name" value="Beta Polymerase, domain 2"/>
    <property type="match status" value="1"/>
</dbReference>
<keyword evidence="7" id="KW-0460">Magnesium</keyword>
<dbReference type="GO" id="GO:1990817">
    <property type="term" value="F:poly(A) RNA polymerase activity"/>
    <property type="evidence" value="ECO:0007669"/>
    <property type="project" value="UniProtKB-EC"/>
</dbReference>
<dbReference type="InterPro" id="IPR002646">
    <property type="entry name" value="PolA_pol_head_dom"/>
</dbReference>
<evidence type="ECO:0000256" key="2">
    <source>
        <dbReference type="ARBA" id="ARBA00022679"/>
    </source>
</evidence>
<keyword evidence="2 8" id="KW-0808">Transferase</keyword>
<dbReference type="AlphaFoldDB" id="A0A7W9D3J1"/>
<dbReference type="InterPro" id="IPR043519">
    <property type="entry name" value="NT_sf"/>
</dbReference>
<dbReference type="SUPFAM" id="SSF81301">
    <property type="entry name" value="Nucleotidyltransferase"/>
    <property type="match status" value="1"/>
</dbReference>
<evidence type="ECO:0000259" key="10">
    <source>
        <dbReference type="Pfam" id="PF12627"/>
    </source>
</evidence>
<dbReference type="GO" id="GO:0000166">
    <property type="term" value="F:nucleotide binding"/>
    <property type="evidence" value="ECO:0007669"/>
    <property type="project" value="UniProtKB-KW"/>
</dbReference>
<feature type="domain" description="Poly A polymerase head" evidence="9">
    <location>
        <begin position="30"/>
        <end position="151"/>
    </location>
</feature>
<evidence type="ECO:0000256" key="5">
    <source>
        <dbReference type="ARBA" id="ARBA00022723"/>
    </source>
</evidence>
<comment type="caution">
    <text evidence="11">The sequence shown here is derived from an EMBL/GenBank/DDBJ whole genome shotgun (WGS) entry which is preliminary data.</text>
</comment>
<evidence type="ECO:0000256" key="4">
    <source>
        <dbReference type="ARBA" id="ARBA00022695"/>
    </source>
</evidence>
<dbReference type="PANTHER" id="PTHR46173">
    <property type="entry name" value="CCA TRNA NUCLEOTIDYLTRANSFERASE 1, MITOCHONDRIAL"/>
    <property type="match status" value="1"/>
</dbReference>
<reference evidence="11 12" key="1">
    <citation type="submission" date="2020-08" db="EMBL/GenBank/DDBJ databases">
        <title>Genomic Encyclopedia of Type Strains, Phase IV (KMG-V): Genome sequencing to study the core and pangenomes of soil and plant-associated prokaryotes.</title>
        <authorList>
            <person name="Whitman W."/>
        </authorList>
    </citation>
    <scope>NUCLEOTIDE SEQUENCE [LARGE SCALE GENOMIC DNA]</scope>
    <source>
        <strain evidence="11 12">SEMIA 4064</strain>
    </source>
</reference>
<dbReference type="Pfam" id="PF01743">
    <property type="entry name" value="PolyA_pol"/>
    <property type="match status" value="1"/>
</dbReference>
<dbReference type="PANTHER" id="PTHR46173:SF1">
    <property type="entry name" value="CCA TRNA NUCLEOTIDYLTRANSFERASE 1, MITOCHONDRIAL"/>
    <property type="match status" value="1"/>
</dbReference>
<evidence type="ECO:0000259" key="9">
    <source>
        <dbReference type="Pfam" id="PF01743"/>
    </source>
</evidence>
<keyword evidence="8" id="KW-0694">RNA-binding</keyword>
<keyword evidence="12" id="KW-1185">Reference proteome</keyword>
<keyword evidence="3" id="KW-0819">tRNA processing</keyword>
<gene>
    <name evidence="11" type="ORF">GGD50_005172</name>
</gene>
<keyword evidence="6" id="KW-0547">Nucleotide-binding</keyword>
<proteinExistence type="inferred from homology"/>
<dbReference type="InterPro" id="IPR050264">
    <property type="entry name" value="Bact_CCA-adding_enz_type3_sf"/>
</dbReference>
<dbReference type="SUPFAM" id="SSF81891">
    <property type="entry name" value="Poly A polymerase C-terminal region-like"/>
    <property type="match status" value="1"/>
</dbReference>
<dbReference type="EC" id="2.7.7.19" evidence="11"/>
<dbReference type="GO" id="GO:0008033">
    <property type="term" value="P:tRNA processing"/>
    <property type="evidence" value="ECO:0007669"/>
    <property type="project" value="UniProtKB-KW"/>
</dbReference>
<dbReference type="Gene3D" id="1.10.3090.10">
    <property type="entry name" value="cca-adding enzyme, domain 2"/>
    <property type="match status" value="1"/>
</dbReference>
<evidence type="ECO:0000256" key="6">
    <source>
        <dbReference type="ARBA" id="ARBA00022741"/>
    </source>
</evidence>
<dbReference type="RefSeq" id="WP_107108678.1">
    <property type="nucleotide sequence ID" value="NZ_JACHBI010000012.1"/>
</dbReference>
<keyword evidence="5" id="KW-0479">Metal-binding</keyword>
<evidence type="ECO:0000313" key="11">
    <source>
        <dbReference type="EMBL" id="MBB5576529.1"/>
    </source>
</evidence>
<accession>A0A7W9D3J1</accession>
<organism evidence="11 12">
    <name type="scientific">Rhizobium paranaense</name>
    <dbReference type="NCBI Taxonomy" id="1650438"/>
    <lineage>
        <taxon>Bacteria</taxon>
        <taxon>Pseudomonadati</taxon>
        <taxon>Pseudomonadota</taxon>
        <taxon>Alphaproteobacteria</taxon>
        <taxon>Hyphomicrobiales</taxon>
        <taxon>Rhizobiaceae</taxon>
        <taxon>Rhizobium/Agrobacterium group</taxon>
        <taxon>Rhizobium</taxon>
    </lineage>
</organism>
<dbReference type="GO" id="GO:0000049">
    <property type="term" value="F:tRNA binding"/>
    <property type="evidence" value="ECO:0007669"/>
    <property type="project" value="TreeGrafter"/>
</dbReference>
<dbReference type="CDD" id="cd05398">
    <property type="entry name" value="NT_ClassII-CCAase"/>
    <property type="match status" value="1"/>
</dbReference>
<dbReference type="GO" id="GO:0046872">
    <property type="term" value="F:metal ion binding"/>
    <property type="evidence" value="ECO:0007669"/>
    <property type="project" value="UniProtKB-KW"/>
</dbReference>
<comment type="cofactor">
    <cofactor evidence="1">
        <name>Mg(2+)</name>
        <dbReference type="ChEBI" id="CHEBI:18420"/>
    </cofactor>
</comment>
<evidence type="ECO:0000256" key="3">
    <source>
        <dbReference type="ARBA" id="ARBA00022694"/>
    </source>
</evidence>
<dbReference type="Pfam" id="PF12627">
    <property type="entry name" value="PolyA_pol_RNAbd"/>
    <property type="match status" value="1"/>
</dbReference>
<keyword evidence="4 11" id="KW-0548">Nucleotidyltransferase</keyword>
<dbReference type="Proteomes" id="UP000549882">
    <property type="component" value="Unassembled WGS sequence"/>
</dbReference>
<dbReference type="EMBL" id="JACHBI010000012">
    <property type="protein sequence ID" value="MBB5576529.1"/>
    <property type="molecule type" value="Genomic_DNA"/>
</dbReference>
<protein>
    <submittedName>
        <fullName evidence="11">Poly(A) polymerase</fullName>
        <ecNumber evidence="11">2.7.7.19</ecNumber>
    </submittedName>
</protein>
<evidence type="ECO:0000256" key="1">
    <source>
        <dbReference type="ARBA" id="ARBA00001946"/>
    </source>
</evidence>
<evidence type="ECO:0000313" key="12">
    <source>
        <dbReference type="Proteomes" id="UP000549882"/>
    </source>
</evidence>
<sequence>MTSIAGEAWFQDGALQRVLALLNADGGEGRVVGGAVRNSLLGLPVADIDIATTLLPETVVERAVAAGIKAVPTGIAHGTVTLVIDGKPFEITTLRRDVETDGRRARVAFSDDWQADAERRDLTINALYASADGAVVDMIGGLADLERRNIRFIGDAATRIAEDHLRILRFFRFFAYYGSGRPDADGLRACAAARSKIAALSAERVWSEMKKLLAAKDPGRVLLWMRQVGILTEVLPETEKWGIDAIPALIATEQALGWAPDPLLRLAAIVPPDAARLAKLGERLKLSKAEAGYLQDWANAPGIKDDVSEAAFNRLLYRHDAPGIAARLKLALAVARGKAEGDFEEMARAARLGKLLERTARWKKPVFPVNGADALAAGVGAGPRVGDILGKLEQQWVDSNFAMDRAALLARLKELIES</sequence>
<evidence type="ECO:0000256" key="8">
    <source>
        <dbReference type="RuleBase" id="RU003953"/>
    </source>
</evidence>
<evidence type="ECO:0000256" key="7">
    <source>
        <dbReference type="ARBA" id="ARBA00022842"/>
    </source>
</evidence>
<dbReference type="InterPro" id="IPR032828">
    <property type="entry name" value="PolyA_RNA-bd"/>
</dbReference>
<feature type="domain" description="tRNA nucleotidyltransferase/poly(A) polymerase RNA and SrmB- binding" evidence="10">
    <location>
        <begin position="187"/>
        <end position="240"/>
    </location>
</feature>
<comment type="similarity">
    <text evidence="8">Belongs to the tRNA nucleotidyltransferase/poly(A) polymerase family.</text>
</comment>